<name>A0A367IRR1_RHIAZ</name>
<dbReference type="InterPro" id="IPR007604">
    <property type="entry name" value="CP2"/>
</dbReference>
<dbReference type="GO" id="GO:0005634">
    <property type="term" value="C:nucleus"/>
    <property type="evidence" value="ECO:0007669"/>
    <property type="project" value="TreeGrafter"/>
</dbReference>
<proteinExistence type="predicted"/>
<dbReference type="PANTHER" id="PTHR11037">
    <property type="entry name" value="TRANSCRIPTION FACTOR CP2"/>
    <property type="match status" value="1"/>
</dbReference>
<evidence type="ECO:0000259" key="1">
    <source>
        <dbReference type="PROSITE" id="PS51968"/>
    </source>
</evidence>
<dbReference type="STRING" id="86630.A0A367IRR1"/>
<sequence>MKSVAMQQNVTMDQSHMPPLNPASSIRYDICLEGNPSDDNNMFQFQVTDCVTAPTAAAQKVDEPPLTYLNKGQHYNITLKDVKGYDGDIISTAIITFHDEAHRAGATDYWKQFDRIVFRWNGKAGASIYVKFNCLSTDFSRIKGVKGIPLRLQIESYQQGMPHIEKTYSRIKLFRDKGAERKNKDDARHIERQLEKLRGKNGEPHPLWLAYSPTSPVTVFRELVTPEEDMAEDMHRRGLIASPSSSNILLPLPSPVPAPVNFMPGPMRRSFSTSFQPAPAVDMHYPFPAQVPIGYDPSYVPQRRRRIAKLSVLIKFESDD</sequence>
<dbReference type="GO" id="GO:0001228">
    <property type="term" value="F:DNA-binding transcription activator activity, RNA polymerase II-specific"/>
    <property type="evidence" value="ECO:0007669"/>
    <property type="project" value="TreeGrafter"/>
</dbReference>
<organism evidence="2 3">
    <name type="scientific">Rhizopus azygosporus</name>
    <name type="common">Rhizopus microsporus var. azygosporus</name>
    <dbReference type="NCBI Taxonomy" id="86630"/>
    <lineage>
        <taxon>Eukaryota</taxon>
        <taxon>Fungi</taxon>
        <taxon>Fungi incertae sedis</taxon>
        <taxon>Mucoromycota</taxon>
        <taxon>Mucoromycotina</taxon>
        <taxon>Mucoromycetes</taxon>
        <taxon>Mucorales</taxon>
        <taxon>Mucorineae</taxon>
        <taxon>Rhizopodaceae</taxon>
        <taxon>Rhizopus</taxon>
    </lineage>
</organism>
<protein>
    <submittedName>
        <fullName evidence="2">Grainyhead-like</fullName>
    </submittedName>
</protein>
<reference evidence="2 3" key="1">
    <citation type="journal article" date="2018" name="G3 (Bethesda)">
        <title>Phylogenetic and Phylogenomic Definition of Rhizopus Species.</title>
        <authorList>
            <person name="Gryganskyi A.P."/>
            <person name="Golan J."/>
            <person name="Dolatabadi S."/>
            <person name="Mondo S."/>
            <person name="Robb S."/>
            <person name="Idnurm A."/>
            <person name="Muszewska A."/>
            <person name="Steczkiewicz K."/>
            <person name="Masonjones S."/>
            <person name="Liao H.L."/>
            <person name="Gajdeczka M.T."/>
            <person name="Anike F."/>
            <person name="Vuek A."/>
            <person name="Anishchenko I.M."/>
            <person name="Voigt K."/>
            <person name="de Hoog G.S."/>
            <person name="Smith M.E."/>
            <person name="Heitman J."/>
            <person name="Vilgalys R."/>
            <person name="Stajich J.E."/>
        </authorList>
    </citation>
    <scope>NUCLEOTIDE SEQUENCE [LARGE SCALE GENOMIC DNA]</scope>
    <source>
        <strain evidence="2 3">CBS 357.93</strain>
    </source>
</reference>
<evidence type="ECO:0000313" key="2">
    <source>
        <dbReference type="EMBL" id="RCH80181.1"/>
    </source>
</evidence>
<dbReference type="PANTHER" id="PTHR11037:SF20">
    <property type="entry name" value="PROTEIN GRAINYHEAD"/>
    <property type="match status" value="1"/>
</dbReference>
<comment type="caution">
    <text evidence="2">The sequence shown here is derived from an EMBL/GenBank/DDBJ whole genome shotgun (WGS) entry which is preliminary data.</text>
</comment>
<dbReference type="InterPro" id="IPR040167">
    <property type="entry name" value="TF_CP2-like"/>
</dbReference>
<dbReference type="OrthoDB" id="7680836at2759"/>
<keyword evidence="3" id="KW-1185">Reference proteome</keyword>
<dbReference type="AlphaFoldDB" id="A0A367IRR1"/>
<feature type="domain" description="Grh/CP2 DB" evidence="1">
    <location>
        <begin position="42"/>
        <end position="237"/>
    </location>
</feature>
<feature type="non-terminal residue" evidence="2">
    <location>
        <position position="320"/>
    </location>
</feature>
<dbReference type="PROSITE" id="PS51968">
    <property type="entry name" value="GRH_CP2_DB"/>
    <property type="match status" value="1"/>
</dbReference>
<accession>A0A367IRR1</accession>
<dbReference type="GO" id="GO:0000978">
    <property type="term" value="F:RNA polymerase II cis-regulatory region sequence-specific DNA binding"/>
    <property type="evidence" value="ECO:0007669"/>
    <property type="project" value="TreeGrafter"/>
</dbReference>
<dbReference type="EMBL" id="PJQL01004054">
    <property type="protein sequence ID" value="RCH80181.1"/>
    <property type="molecule type" value="Genomic_DNA"/>
</dbReference>
<evidence type="ECO:0000313" key="3">
    <source>
        <dbReference type="Proteomes" id="UP000252139"/>
    </source>
</evidence>
<gene>
    <name evidence="2" type="primary">GRHL1_1</name>
    <name evidence="2" type="ORF">CU097_002456</name>
</gene>
<dbReference type="Proteomes" id="UP000252139">
    <property type="component" value="Unassembled WGS sequence"/>
</dbReference>
<dbReference type="Pfam" id="PF04516">
    <property type="entry name" value="CP2"/>
    <property type="match status" value="1"/>
</dbReference>